<sequence>MMSDAKIQTQPIPIPPVQLKWAAYEPIPDSWLLGGSPGLPSASLVSDSFSIFFGSASTSSSIRSSKDESRRNSESSAVRDSSEPAVDALAEEELQSFFLDGDDLTNQLDGIDHVFNHFYATR</sequence>
<organism evidence="2 3">
    <name type="scientific">Somion occarium</name>
    <dbReference type="NCBI Taxonomy" id="3059160"/>
    <lineage>
        <taxon>Eukaryota</taxon>
        <taxon>Fungi</taxon>
        <taxon>Dikarya</taxon>
        <taxon>Basidiomycota</taxon>
        <taxon>Agaricomycotina</taxon>
        <taxon>Agaricomycetes</taxon>
        <taxon>Polyporales</taxon>
        <taxon>Cerrenaceae</taxon>
        <taxon>Somion</taxon>
    </lineage>
</organism>
<feature type="region of interest" description="Disordered" evidence="1">
    <location>
        <begin position="57"/>
        <end position="85"/>
    </location>
</feature>
<proteinExistence type="predicted"/>
<gene>
    <name evidence="2" type="ORF">GFSPODELE1_LOCUS2101</name>
</gene>
<reference evidence="3" key="1">
    <citation type="submission" date="2024-04" db="EMBL/GenBank/DDBJ databases">
        <authorList>
            <person name="Shaw F."/>
            <person name="Minotto A."/>
        </authorList>
    </citation>
    <scope>NUCLEOTIDE SEQUENCE [LARGE SCALE GENOMIC DNA]</scope>
</reference>
<accession>A0ABP1CRM8</accession>
<protein>
    <submittedName>
        <fullName evidence="2">Uncharacterized protein</fullName>
    </submittedName>
</protein>
<evidence type="ECO:0000256" key="1">
    <source>
        <dbReference type="SAM" id="MobiDB-lite"/>
    </source>
</evidence>
<feature type="compositionally biased region" description="Basic and acidic residues" evidence="1">
    <location>
        <begin position="64"/>
        <end position="73"/>
    </location>
</feature>
<keyword evidence="3" id="KW-1185">Reference proteome</keyword>
<dbReference type="EMBL" id="OZ037953">
    <property type="protein sequence ID" value="CAL1698320.1"/>
    <property type="molecule type" value="Genomic_DNA"/>
</dbReference>
<evidence type="ECO:0000313" key="2">
    <source>
        <dbReference type="EMBL" id="CAL1698320.1"/>
    </source>
</evidence>
<dbReference type="Proteomes" id="UP001497453">
    <property type="component" value="Chromosome 10"/>
</dbReference>
<evidence type="ECO:0000313" key="3">
    <source>
        <dbReference type="Proteomes" id="UP001497453"/>
    </source>
</evidence>
<name>A0ABP1CRM8_9APHY</name>